<protein>
    <submittedName>
        <fullName evidence="2">Jg10805 protein</fullName>
    </submittedName>
</protein>
<name>A0A8S4RAP1_9NEOP</name>
<dbReference type="EMBL" id="CAKXAJ010024976">
    <property type="protein sequence ID" value="CAH2233523.1"/>
    <property type="molecule type" value="Genomic_DNA"/>
</dbReference>
<sequence>MKRHEKPGNLSPINPATQKEEEGKTSRSSSKSEKELRVPQDKSPNDDASRRADRRLSRASESSKDTFDSTDSLHNSPKVTVANLSQLAVERQ</sequence>
<evidence type="ECO:0000313" key="3">
    <source>
        <dbReference type="Proteomes" id="UP000838756"/>
    </source>
</evidence>
<evidence type="ECO:0000256" key="1">
    <source>
        <dbReference type="SAM" id="MobiDB-lite"/>
    </source>
</evidence>
<dbReference type="AlphaFoldDB" id="A0A8S4RAP1"/>
<comment type="caution">
    <text evidence="2">The sequence shown here is derived from an EMBL/GenBank/DDBJ whole genome shotgun (WGS) entry which is preliminary data.</text>
</comment>
<feature type="compositionally biased region" description="Basic and acidic residues" evidence="1">
    <location>
        <begin position="18"/>
        <end position="67"/>
    </location>
</feature>
<feature type="compositionally biased region" description="Polar residues" evidence="1">
    <location>
        <begin position="69"/>
        <end position="79"/>
    </location>
</feature>
<organism evidence="2 3">
    <name type="scientific">Pararge aegeria aegeria</name>
    <dbReference type="NCBI Taxonomy" id="348720"/>
    <lineage>
        <taxon>Eukaryota</taxon>
        <taxon>Metazoa</taxon>
        <taxon>Ecdysozoa</taxon>
        <taxon>Arthropoda</taxon>
        <taxon>Hexapoda</taxon>
        <taxon>Insecta</taxon>
        <taxon>Pterygota</taxon>
        <taxon>Neoptera</taxon>
        <taxon>Endopterygota</taxon>
        <taxon>Lepidoptera</taxon>
        <taxon>Glossata</taxon>
        <taxon>Ditrysia</taxon>
        <taxon>Papilionoidea</taxon>
        <taxon>Nymphalidae</taxon>
        <taxon>Satyrinae</taxon>
        <taxon>Satyrini</taxon>
        <taxon>Parargina</taxon>
        <taxon>Pararge</taxon>
    </lineage>
</organism>
<feature type="region of interest" description="Disordered" evidence="1">
    <location>
        <begin position="1"/>
        <end position="79"/>
    </location>
</feature>
<keyword evidence="3" id="KW-1185">Reference proteome</keyword>
<reference evidence="2" key="1">
    <citation type="submission" date="2022-03" db="EMBL/GenBank/DDBJ databases">
        <authorList>
            <person name="Lindestad O."/>
        </authorList>
    </citation>
    <scope>NUCLEOTIDE SEQUENCE</scope>
</reference>
<accession>A0A8S4RAP1</accession>
<dbReference type="Proteomes" id="UP000838756">
    <property type="component" value="Unassembled WGS sequence"/>
</dbReference>
<proteinExistence type="predicted"/>
<evidence type="ECO:0000313" key="2">
    <source>
        <dbReference type="EMBL" id="CAH2233523.1"/>
    </source>
</evidence>
<gene>
    <name evidence="2" type="primary">jg10805</name>
    <name evidence="2" type="ORF">PAEG_LOCUS11478</name>
</gene>